<feature type="region of interest" description="Disordered" evidence="1">
    <location>
        <begin position="230"/>
        <end position="255"/>
    </location>
</feature>
<proteinExistence type="predicted"/>
<dbReference type="Gene3D" id="1.20.1070.10">
    <property type="entry name" value="Rhodopsin 7-helix transmembrane proteins"/>
    <property type="match status" value="1"/>
</dbReference>
<feature type="non-terminal residue" evidence="2">
    <location>
        <position position="1"/>
    </location>
</feature>
<sequence length="472" mass="52114">SYINPLAYTFLYLSSMCNPIIYAFRSPSFRQGYKEILCHTPNYVISDESELGSGSRTRRLSSIISTLRRTSVAECRNSMHYVDSRSLSVHSPDSEKYKSAKQKSLFKLLRSTRQSTAQSVVHRNGDIIIMKGGKIVSVRRAGEGREGSPLLDRLKTLKDTTESGRNLVSGLAGPGHVMFGLVYDEISDDDNNLVEKKNVDNISEGSDDVFGNTRCNENLIKSDVDYPCFRENGSTKPNRKNLSKQEKGVYGEGPNVDSIEVDDFDSSEMDKLILSSVNISSNNVEKPPCSKVVASDISATNNSEDNLSNHNKRSELPYLIKSSCDAPAAPSGNRGVVILVNKEDDALSGMPLTPHTRENLARSDLYVSQTNPPLVQDQVLSPKGLQSFHSSENLVKKPPAVQKQISVEYIDPPIHIFGSKSNITMNSFPKRQNEDPKPHSKKHPSGPTEPKSNSTPLCLRSPFSSKNTMTQV</sequence>
<dbReference type="SUPFAM" id="SSF81321">
    <property type="entry name" value="Family A G protein-coupled receptor-like"/>
    <property type="match status" value="1"/>
</dbReference>
<organism evidence="2">
    <name type="scientific">Arion vulgaris</name>
    <dbReference type="NCBI Taxonomy" id="1028688"/>
    <lineage>
        <taxon>Eukaryota</taxon>
        <taxon>Metazoa</taxon>
        <taxon>Spiralia</taxon>
        <taxon>Lophotrochozoa</taxon>
        <taxon>Mollusca</taxon>
        <taxon>Gastropoda</taxon>
        <taxon>Heterobranchia</taxon>
        <taxon>Euthyneura</taxon>
        <taxon>Panpulmonata</taxon>
        <taxon>Eupulmonata</taxon>
        <taxon>Stylommatophora</taxon>
        <taxon>Helicina</taxon>
        <taxon>Arionoidea</taxon>
        <taxon>Arionidae</taxon>
        <taxon>Arion</taxon>
    </lineage>
</organism>
<feature type="compositionally biased region" description="Polar residues" evidence="1">
    <location>
        <begin position="420"/>
        <end position="430"/>
    </location>
</feature>
<dbReference type="AlphaFoldDB" id="A0A0B6ZRG4"/>
<feature type="compositionally biased region" description="Polar residues" evidence="1">
    <location>
        <begin position="450"/>
        <end position="472"/>
    </location>
</feature>
<reference evidence="2" key="1">
    <citation type="submission" date="2014-12" db="EMBL/GenBank/DDBJ databases">
        <title>Insight into the proteome of Arion vulgaris.</title>
        <authorList>
            <person name="Aradska J."/>
            <person name="Bulat T."/>
            <person name="Smidak R."/>
            <person name="Sarate P."/>
            <person name="Gangsoo J."/>
            <person name="Sialana F."/>
            <person name="Bilban M."/>
            <person name="Lubec G."/>
        </authorList>
    </citation>
    <scope>NUCLEOTIDE SEQUENCE</scope>
    <source>
        <tissue evidence="2">Skin</tissue>
    </source>
</reference>
<feature type="region of interest" description="Disordered" evidence="1">
    <location>
        <begin position="420"/>
        <end position="472"/>
    </location>
</feature>
<gene>
    <name evidence="2" type="primary">ORF73699</name>
</gene>
<dbReference type="EMBL" id="HACG01023465">
    <property type="protein sequence ID" value="CEK70330.1"/>
    <property type="molecule type" value="Transcribed_RNA"/>
</dbReference>
<evidence type="ECO:0000313" key="2">
    <source>
        <dbReference type="EMBL" id="CEK70330.1"/>
    </source>
</evidence>
<accession>A0A0B6ZRG4</accession>
<evidence type="ECO:0000256" key="1">
    <source>
        <dbReference type="SAM" id="MobiDB-lite"/>
    </source>
</evidence>
<protein>
    <submittedName>
        <fullName evidence="2">Uncharacterized protein</fullName>
    </submittedName>
</protein>
<name>A0A0B6ZRG4_9EUPU</name>